<dbReference type="STRING" id="1172190.M947_07750"/>
<dbReference type="OrthoDB" id="5244113at2"/>
<evidence type="ECO:0000256" key="2">
    <source>
        <dbReference type="SAM" id="MobiDB-lite"/>
    </source>
</evidence>
<dbReference type="AlphaFoldDB" id="T0JEB2"/>
<feature type="region of interest" description="Disordered" evidence="2">
    <location>
        <begin position="73"/>
        <end position="92"/>
    </location>
</feature>
<dbReference type="PATRIC" id="fig|1172190.3.peg.1500"/>
<dbReference type="InterPro" id="IPR051938">
    <property type="entry name" value="Apopto_cytoskel_mod"/>
</dbReference>
<proteinExistence type="predicted"/>
<comment type="caution">
    <text evidence="4">The sequence shown here is derived from an EMBL/GenBank/DDBJ whole genome shotgun (WGS) entry which is preliminary data.</text>
</comment>
<dbReference type="InterPro" id="IPR001623">
    <property type="entry name" value="DnaJ_domain"/>
</dbReference>
<dbReference type="Gene3D" id="1.10.287.110">
    <property type="entry name" value="DnaJ domain"/>
    <property type="match status" value="1"/>
</dbReference>
<dbReference type="EMBL" id="AUPZ01000009">
    <property type="protein sequence ID" value="EQB39345.1"/>
    <property type="molecule type" value="Genomic_DNA"/>
</dbReference>
<accession>T0JEB2</accession>
<evidence type="ECO:0000313" key="5">
    <source>
        <dbReference type="Proteomes" id="UP000015520"/>
    </source>
</evidence>
<dbReference type="Proteomes" id="UP000015520">
    <property type="component" value="Unassembled WGS sequence"/>
</dbReference>
<dbReference type="RefSeq" id="WP_021287806.1">
    <property type="nucleotide sequence ID" value="NZ_AUPZ01000009.1"/>
</dbReference>
<dbReference type="PANTHER" id="PTHR44145">
    <property type="entry name" value="DNAJ HOMOLOG SUBFAMILY A MEMBER 3, MITOCHONDRIAL"/>
    <property type="match status" value="1"/>
</dbReference>
<dbReference type="InterPro" id="IPR036869">
    <property type="entry name" value="J_dom_sf"/>
</dbReference>
<evidence type="ECO:0000259" key="3">
    <source>
        <dbReference type="PROSITE" id="PS50076"/>
    </source>
</evidence>
<evidence type="ECO:0000256" key="1">
    <source>
        <dbReference type="ARBA" id="ARBA00023186"/>
    </source>
</evidence>
<feature type="compositionally biased region" description="Basic and acidic residues" evidence="2">
    <location>
        <begin position="82"/>
        <end position="92"/>
    </location>
</feature>
<dbReference type="PANTHER" id="PTHR44145:SF3">
    <property type="entry name" value="DNAJ HOMOLOG SUBFAMILY A MEMBER 3, MITOCHONDRIAL"/>
    <property type="match status" value="1"/>
</dbReference>
<keyword evidence="5" id="KW-1185">Reference proteome</keyword>
<feature type="domain" description="J" evidence="3">
    <location>
        <begin position="8"/>
        <end position="77"/>
    </location>
</feature>
<dbReference type="PROSITE" id="PS50076">
    <property type="entry name" value="DNAJ_2"/>
    <property type="match status" value="1"/>
</dbReference>
<dbReference type="Pfam" id="PF00226">
    <property type="entry name" value="DnaJ"/>
    <property type="match status" value="1"/>
</dbReference>
<name>T0JEB2_9BACT</name>
<dbReference type="CDD" id="cd06257">
    <property type="entry name" value="DnaJ"/>
    <property type="match status" value="1"/>
</dbReference>
<organism evidence="4 5">
    <name type="scientific">Sulfurimonas hongkongensis</name>
    <dbReference type="NCBI Taxonomy" id="1172190"/>
    <lineage>
        <taxon>Bacteria</taxon>
        <taxon>Pseudomonadati</taxon>
        <taxon>Campylobacterota</taxon>
        <taxon>Epsilonproteobacteria</taxon>
        <taxon>Campylobacterales</taxon>
        <taxon>Sulfurimonadaceae</taxon>
        <taxon>Sulfurimonas</taxon>
    </lineage>
</organism>
<reference evidence="4 5" key="1">
    <citation type="submission" date="2013-07" db="EMBL/GenBank/DDBJ databases">
        <title>Sulfurimonas hongkongensis AST-10 Genome Sequencing.</title>
        <authorList>
            <person name="Cai L."/>
            <person name="Zhang T."/>
        </authorList>
    </citation>
    <scope>NUCLEOTIDE SEQUENCE [LARGE SCALE GENOMIC DNA]</scope>
    <source>
        <strain evidence="4 5">AST-10</strain>
    </source>
</reference>
<gene>
    <name evidence="4" type="ORF">M947_07750</name>
</gene>
<protein>
    <submittedName>
        <fullName evidence="4">Molecular chaperone DnaJ</fullName>
    </submittedName>
</protein>
<dbReference type="SMART" id="SM00271">
    <property type="entry name" value="DnaJ"/>
    <property type="match status" value="1"/>
</dbReference>
<dbReference type="eggNOG" id="COG0484">
    <property type="taxonomic scope" value="Bacteria"/>
</dbReference>
<sequence>MRYEDFDKALESLNIVTRMTQSELKNQYLRLSKKYHPDMPDGSDERFKEISEAYKLIRNYMRNYRFSLDKDEFDSQNPLSNRPDDWFKSFNS</sequence>
<evidence type="ECO:0000313" key="4">
    <source>
        <dbReference type="EMBL" id="EQB39345.1"/>
    </source>
</evidence>
<dbReference type="SUPFAM" id="SSF46565">
    <property type="entry name" value="Chaperone J-domain"/>
    <property type="match status" value="1"/>
</dbReference>
<keyword evidence="1" id="KW-0143">Chaperone</keyword>